<name>A0A6N6VLY2_9HYPH</name>
<protein>
    <submittedName>
        <fullName evidence="2">DUF2269 family protein</fullName>
    </submittedName>
</protein>
<evidence type="ECO:0000313" key="2">
    <source>
        <dbReference type="EMBL" id="KAB7739653.1"/>
    </source>
</evidence>
<feature type="transmembrane region" description="Helical" evidence="1">
    <location>
        <begin position="44"/>
        <end position="62"/>
    </location>
</feature>
<sequence length="157" mass="17326">MEIFSLLELLHILGAMVLFGTGLGIAFFMALANRSGNVPLIAGTARIVVIADIALMATAFVLQPVTGLGMAHIAHLHVWQSWIAISLSLYAAIGVLWLPGFWLNLQMRDMAATALAAGTPLPPRYQRFLRVWFWCGWPGLVAIVAILYFMVTQPEYW</sequence>
<dbReference type="InterPro" id="IPR018729">
    <property type="entry name" value="DUF2269_transmembrane"/>
</dbReference>
<evidence type="ECO:0000256" key="1">
    <source>
        <dbReference type="SAM" id="Phobius"/>
    </source>
</evidence>
<feature type="transmembrane region" description="Helical" evidence="1">
    <location>
        <begin position="131"/>
        <end position="151"/>
    </location>
</feature>
<keyword evidence="3" id="KW-1185">Reference proteome</keyword>
<gene>
    <name evidence="2" type="ORF">F2P47_11275</name>
</gene>
<proteinExistence type="predicted"/>
<dbReference type="AlphaFoldDB" id="A0A6N6VLY2"/>
<dbReference type="Proteomes" id="UP000468901">
    <property type="component" value="Unassembled WGS sequence"/>
</dbReference>
<accession>A0A6N6VLY2</accession>
<reference evidence="2 3" key="1">
    <citation type="submission" date="2019-09" db="EMBL/GenBank/DDBJ databases">
        <title>Parvibaculum sedimenti sp. nov., isolated from sediment.</title>
        <authorList>
            <person name="Wang Y."/>
        </authorList>
    </citation>
    <scope>NUCLEOTIDE SEQUENCE [LARGE SCALE GENOMIC DNA]</scope>
    <source>
        <strain evidence="2 3">HXT-9</strain>
    </source>
</reference>
<dbReference type="RefSeq" id="WP_152216462.1">
    <property type="nucleotide sequence ID" value="NZ_WESC01000009.1"/>
</dbReference>
<evidence type="ECO:0000313" key="3">
    <source>
        <dbReference type="Proteomes" id="UP000468901"/>
    </source>
</evidence>
<feature type="transmembrane region" description="Helical" evidence="1">
    <location>
        <begin position="82"/>
        <end position="103"/>
    </location>
</feature>
<organism evidence="2 3">
    <name type="scientific">Parvibaculum sedimenti</name>
    <dbReference type="NCBI Taxonomy" id="2608632"/>
    <lineage>
        <taxon>Bacteria</taxon>
        <taxon>Pseudomonadati</taxon>
        <taxon>Pseudomonadota</taxon>
        <taxon>Alphaproteobacteria</taxon>
        <taxon>Hyphomicrobiales</taxon>
        <taxon>Parvibaculaceae</taxon>
        <taxon>Parvibaculum</taxon>
    </lineage>
</organism>
<feature type="transmembrane region" description="Helical" evidence="1">
    <location>
        <begin position="12"/>
        <end position="32"/>
    </location>
</feature>
<comment type="caution">
    <text evidence="2">The sequence shown here is derived from an EMBL/GenBank/DDBJ whole genome shotgun (WGS) entry which is preliminary data.</text>
</comment>
<keyword evidence="1" id="KW-1133">Transmembrane helix</keyword>
<dbReference type="EMBL" id="WESC01000009">
    <property type="protein sequence ID" value="KAB7739653.1"/>
    <property type="molecule type" value="Genomic_DNA"/>
</dbReference>
<dbReference type="Pfam" id="PF10027">
    <property type="entry name" value="DUF2269"/>
    <property type="match status" value="1"/>
</dbReference>
<keyword evidence="1" id="KW-0472">Membrane</keyword>
<keyword evidence="1" id="KW-0812">Transmembrane</keyword>